<dbReference type="AlphaFoldDB" id="A0A9Q0M1Z3"/>
<comment type="caution">
    <text evidence="3">The sequence shown here is derived from an EMBL/GenBank/DDBJ whole genome shotgun (WGS) entry which is preliminary data.</text>
</comment>
<dbReference type="OMA" id="SAGRIHY"/>
<name>A0A9Q0M1Z3_BLOTA</name>
<accession>A0A9Q0M1Z3</accession>
<keyword evidence="4" id="KW-1185">Reference proteome</keyword>
<dbReference type="Proteomes" id="UP001142055">
    <property type="component" value="Chromosome 3"/>
</dbReference>
<feature type="coiled-coil region" evidence="1">
    <location>
        <begin position="65"/>
        <end position="92"/>
    </location>
</feature>
<keyword evidence="1" id="KW-0175">Coiled coil</keyword>
<protein>
    <submittedName>
        <fullName evidence="3">Uncharacterized protein</fullName>
    </submittedName>
</protein>
<evidence type="ECO:0000313" key="3">
    <source>
        <dbReference type="EMBL" id="KAJ6217680.1"/>
    </source>
</evidence>
<evidence type="ECO:0000313" key="4">
    <source>
        <dbReference type="Proteomes" id="UP001142055"/>
    </source>
</evidence>
<dbReference type="EMBL" id="JAPWDV010000003">
    <property type="protein sequence ID" value="KAJ6217680.1"/>
    <property type="molecule type" value="Genomic_DNA"/>
</dbReference>
<feature type="region of interest" description="Disordered" evidence="2">
    <location>
        <begin position="1"/>
        <end position="24"/>
    </location>
</feature>
<evidence type="ECO:0000256" key="2">
    <source>
        <dbReference type="SAM" id="MobiDB-lite"/>
    </source>
</evidence>
<feature type="compositionally biased region" description="Basic and acidic residues" evidence="2">
    <location>
        <begin position="1"/>
        <end position="18"/>
    </location>
</feature>
<evidence type="ECO:0000256" key="1">
    <source>
        <dbReference type="SAM" id="Coils"/>
    </source>
</evidence>
<reference evidence="3" key="1">
    <citation type="submission" date="2022-12" db="EMBL/GenBank/DDBJ databases">
        <title>Genome assemblies of Blomia tropicalis.</title>
        <authorList>
            <person name="Cui Y."/>
        </authorList>
    </citation>
    <scope>NUCLEOTIDE SEQUENCE</scope>
    <source>
        <tissue evidence="3">Adult mites</tissue>
    </source>
</reference>
<sequence>MNEEPKSSPTSKSEEKKNSPSQEVFHMERRTTNSLNFGSKKLFFTVLIISVGINCYLKWGKVSSSIEQKNTIETLKNQLKESNDLLDLIKKDQIEIERMFSISKIIQHARSSTPIIRFASNNSIADRISSIAKAVVAQSWYSCEKNIPVGEYDTYKNCFRDLAIELHNKLEMKMPESHFFVSAGRIHYAFLVTTIHSKRREYFITIGDIMFQLLEYDDLVTSLQEDVDDSQQTINKSG</sequence>
<organism evidence="3 4">
    <name type="scientific">Blomia tropicalis</name>
    <name type="common">Mite</name>
    <dbReference type="NCBI Taxonomy" id="40697"/>
    <lineage>
        <taxon>Eukaryota</taxon>
        <taxon>Metazoa</taxon>
        <taxon>Ecdysozoa</taxon>
        <taxon>Arthropoda</taxon>
        <taxon>Chelicerata</taxon>
        <taxon>Arachnida</taxon>
        <taxon>Acari</taxon>
        <taxon>Acariformes</taxon>
        <taxon>Sarcoptiformes</taxon>
        <taxon>Astigmata</taxon>
        <taxon>Glycyphagoidea</taxon>
        <taxon>Echimyopodidae</taxon>
        <taxon>Blomia</taxon>
    </lineage>
</organism>
<gene>
    <name evidence="3" type="ORF">RDWZM_008837</name>
</gene>
<proteinExistence type="predicted"/>